<keyword evidence="8" id="KW-1185">Reference proteome</keyword>
<keyword evidence="5 6" id="KW-0472">Membrane</keyword>
<evidence type="ECO:0000256" key="5">
    <source>
        <dbReference type="ARBA" id="ARBA00023136"/>
    </source>
</evidence>
<dbReference type="PANTHER" id="PTHR30482">
    <property type="entry name" value="HIGH-AFFINITY BRANCHED-CHAIN AMINO ACID TRANSPORT SYSTEM PERMEASE"/>
    <property type="match status" value="1"/>
</dbReference>
<organism evidence="7 8">
    <name type="scientific">Halobellus salinus</name>
    <dbReference type="NCBI Taxonomy" id="931585"/>
    <lineage>
        <taxon>Archaea</taxon>
        <taxon>Methanobacteriati</taxon>
        <taxon>Methanobacteriota</taxon>
        <taxon>Stenosarchaea group</taxon>
        <taxon>Halobacteria</taxon>
        <taxon>Halobacteriales</taxon>
        <taxon>Haloferacaceae</taxon>
        <taxon>Halobellus</taxon>
    </lineage>
</organism>
<keyword evidence="3 6" id="KW-0812">Transmembrane</keyword>
<evidence type="ECO:0000256" key="4">
    <source>
        <dbReference type="ARBA" id="ARBA00022989"/>
    </source>
</evidence>
<reference evidence="7" key="2">
    <citation type="submission" date="2020-09" db="EMBL/GenBank/DDBJ databases">
        <authorList>
            <person name="Sun Q."/>
            <person name="Ohkuma M."/>
        </authorList>
    </citation>
    <scope>NUCLEOTIDE SEQUENCE</scope>
    <source>
        <strain evidence="7">JCM 14359</strain>
    </source>
</reference>
<dbReference type="PANTHER" id="PTHR30482:SF10">
    <property type="entry name" value="HIGH-AFFINITY BRANCHED-CHAIN AMINO ACID TRANSPORT PROTEIN BRAE"/>
    <property type="match status" value="1"/>
</dbReference>
<dbReference type="OrthoDB" id="15394at2157"/>
<feature type="transmembrane region" description="Helical" evidence="6">
    <location>
        <begin position="33"/>
        <end position="54"/>
    </location>
</feature>
<dbReference type="AlphaFoldDB" id="A0A830E9Q8"/>
<dbReference type="GO" id="GO:0015658">
    <property type="term" value="F:branched-chain amino acid transmembrane transporter activity"/>
    <property type="evidence" value="ECO:0007669"/>
    <property type="project" value="InterPro"/>
</dbReference>
<evidence type="ECO:0000256" key="2">
    <source>
        <dbReference type="ARBA" id="ARBA00022475"/>
    </source>
</evidence>
<dbReference type="Proteomes" id="UP000653099">
    <property type="component" value="Unassembled WGS sequence"/>
</dbReference>
<accession>A0A830E9Q8</accession>
<feature type="transmembrane region" description="Helical" evidence="6">
    <location>
        <begin position="150"/>
        <end position="170"/>
    </location>
</feature>
<feature type="transmembrane region" description="Helical" evidence="6">
    <location>
        <begin position="257"/>
        <end position="280"/>
    </location>
</feature>
<evidence type="ECO:0000313" key="8">
    <source>
        <dbReference type="Proteomes" id="UP000653099"/>
    </source>
</evidence>
<feature type="transmembrane region" description="Helical" evidence="6">
    <location>
        <begin position="343"/>
        <end position="360"/>
    </location>
</feature>
<keyword evidence="2" id="KW-1003">Cell membrane</keyword>
<gene>
    <name evidence="7" type="ORF">GCM10008995_13470</name>
</gene>
<feature type="transmembrane region" description="Helical" evidence="6">
    <location>
        <begin position="233"/>
        <end position="251"/>
    </location>
</feature>
<feature type="transmembrane region" description="Helical" evidence="6">
    <location>
        <begin position="287"/>
        <end position="306"/>
    </location>
</feature>
<dbReference type="Pfam" id="PF02653">
    <property type="entry name" value="BPD_transp_2"/>
    <property type="match status" value="2"/>
</dbReference>
<feature type="transmembrane region" description="Helical" evidence="6">
    <location>
        <begin position="74"/>
        <end position="95"/>
    </location>
</feature>
<comment type="caution">
    <text evidence="7">The sequence shown here is derived from an EMBL/GenBank/DDBJ whole genome shotgun (WGS) entry which is preliminary data.</text>
</comment>
<proteinExistence type="predicted"/>
<feature type="transmembrane region" description="Helical" evidence="6">
    <location>
        <begin position="451"/>
        <end position="472"/>
    </location>
</feature>
<comment type="subcellular location">
    <subcellularLocation>
        <location evidence="1">Cell membrane</location>
        <topology evidence="1">Multi-pass membrane protein</topology>
    </subcellularLocation>
</comment>
<feature type="transmembrane region" description="Helical" evidence="6">
    <location>
        <begin position="102"/>
        <end position="118"/>
    </location>
</feature>
<dbReference type="InterPro" id="IPR043428">
    <property type="entry name" value="LivM-like"/>
</dbReference>
<dbReference type="GO" id="GO:0005886">
    <property type="term" value="C:plasma membrane"/>
    <property type="evidence" value="ECO:0007669"/>
    <property type="project" value="UniProtKB-SubCell"/>
</dbReference>
<name>A0A830E9Q8_9EURY</name>
<sequence length="567" mass="61064">MATADILVSLVVLAMFYSILSLGMNIKYGHTGLLDFGHVGFYLIGAYTAALLVIPADVGGPSTVYLFGLDLPWVVGVLAAMVVAGIVGAIVALPTIRLREDYLAITVLGVATIFQRIIQAETWLANGPDALRGITPPLIDKFPVDGQSTLGLVLIALICGTVWVLTTLGLGRIRETLAEADRSVVGGATDTLYAIGLLGTERVLGTERMGDSTGENVSEPTTIGSEATTQFRMSVLAGGIVAVATAILAGISTRGGLLAVGTIISVYTWLVLLAGINSYANFDGMDYVATLALGTGYMLALAPMYYLDSLIIWLPLTLGAFAAVIGGTVYLRRNWSRFSARPFRYGLFIGVWFGAIWYFPIQVLTPLLDGNLMSAATTVFNNVVWMLSFSGQTPQVGYSRFTLFLFGSILLVVLYLMELIVESPFGRVLRAVRNDERVVNSLGKDPFLYKIQSMALGSALGGLAGALAAMYFQVLVFTMFAPRVTFIALLIMFLGGVGNNRAMIVGAFLFWAFQTATTELAGFVATDLRTNFQAFRFVLMGLLFLLILYYRPQGLMGERSRAEVSEQ</sequence>
<evidence type="ECO:0000256" key="1">
    <source>
        <dbReference type="ARBA" id="ARBA00004651"/>
    </source>
</evidence>
<dbReference type="CDD" id="cd06581">
    <property type="entry name" value="TM_PBP1_LivM_like"/>
    <property type="match status" value="1"/>
</dbReference>
<dbReference type="EMBL" id="BMOC01000006">
    <property type="protein sequence ID" value="GGJ04925.1"/>
    <property type="molecule type" value="Genomic_DNA"/>
</dbReference>
<feature type="transmembrane region" description="Helical" evidence="6">
    <location>
        <begin position="533"/>
        <end position="551"/>
    </location>
</feature>
<evidence type="ECO:0000256" key="6">
    <source>
        <dbReference type="SAM" id="Phobius"/>
    </source>
</evidence>
<feature type="transmembrane region" description="Helical" evidence="6">
    <location>
        <begin position="401"/>
        <end position="421"/>
    </location>
</feature>
<dbReference type="InterPro" id="IPR001851">
    <property type="entry name" value="ABC_transp_permease"/>
</dbReference>
<evidence type="ECO:0008006" key="9">
    <source>
        <dbReference type="Google" id="ProtNLM"/>
    </source>
</evidence>
<protein>
    <recommendedName>
        <fullName evidence="9">Branched-chain amino acid ABC transporter permease</fullName>
    </recommendedName>
</protein>
<evidence type="ECO:0000256" key="3">
    <source>
        <dbReference type="ARBA" id="ARBA00022692"/>
    </source>
</evidence>
<dbReference type="RefSeq" id="WP_188786625.1">
    <property type="nucleotide sequence ID" value="NZ_BMOC01000006.1"/>
</dbReference>
<evidence type="ECO:0000313" key="7">
    <source>
        <dbReference type="EMBL" id="GGJ04925.1"/>
    </source>
</evidence>
<feature type="transmembrane region" description="Helical" evidence="6">
    <location>
        <begin position="312"/>
        <end position="331"/>
    </location>
</feature>
<keyword evidence="4 6" id="KW-1133">Transmembrane helix</keyword>
<feature type="transmembrane region" description="Helical" evidence="6">
    <location>
        <begin position="484"/>
        <end position="513"/>
    </location>
</feature>
<feature type="transmembrane region" description="Helical" evidence="6">
    <location>
        <begin position="6"/>
        <end position="26"/>
    </location>
</feature>
<reference evidence="7" key="1">
    <citation type="journal article" date="2014" name="Int. J. Syst. Evol. Microbiol.">
        <title>Complete genome sequence of Corynebacterium casei LMG S-19264T (=DSM 44701T), isolated from a smear-ripened cheese.</title>
        <authorList>
            <consortium name="US DOE Joint Genome Institute (JGI-PGF)"/>
            <person name="Walter F."/>
            <person name="Albersmeier A."/>
            <person name="Kalinowski J."/>
            <person name="Ruckert C."/>
        </authorList>
    </citation>
    <scope>NUCLEOTIDE SEQUENCE</scope>
    <source>
        <strain evidence="7">JCM 14359</strain>
    </source>
</reference>
<feature type="transmembrane region" description="Helical" evidence="6">
    <location>
        <begin position="372"/>
        <end position="389"/>
    </location>
</feature>